<evidence type="ECO:0000256" key="1">
    <source>
        <dbReference type="SAM" id="MobiDB-lite"/>
    </source>
</evidence>
<comment type="caution">
    <text evidence="2">The sequence shown here is derived from an EMBL/GenBank/DDBJ whole genome shotgun (WGS) entry which is preliminary data.</text>
</comment>
<accession>A0ABU6Q811</accession>
<organism evidence="2 3">
    <name type="scientific">Stylosanthes scabra</name>
    <dbReference type="NCBI Taxonomy" id="79078"/>
    <lineage>
        <taxon>Eukaryota</taxon>
        <taxon>Viridiplantae</taxon>
        <taxon>Streptophyta</taxon>
        <taxon>Embryophyta</taxon>
        <taxon>Tracheophyta</taxon>
        <taxon>Spermatophyta</taxon>
        <taxon>Magnoliopsida</taxon>
        <taxon>eudicotyledons</taxon>
        <taxon>Gunneridae</taxon>
        <taxon>Pentapetalae</taxon>
        <taxon>rosids</taxon>
        <taxon>fabids</taxon>
        <taxon>Fabales</taxon>
        <taxon>Fabaceae</taxon>
        <taxon>Papilionoideae</taxon>
        <taxon>50 kb inversion clade</taxon>
        <taxon>dalbergioids sensu lato</taxon>
        <taxon>Dalbergieae</taxon>
        <taxon>Pterocarpus clade</taxon>
        <taxon>Stylosanthes</taxon>
    </lineage>
</organism>
<protein>
    <recommendedName>
        <fullName evidence="4">Transposase (Putative), gypsy type</fullName>
    </recommendedName>
</protein>
<keyword evidence="3" id="KW-1185">Reference proteome</keyword>
<evidence type="ECO:0008006" key="4">
    <source>
        <dbReference type="Google" id="ProtNLM"/>
    </source>
</evidence>
<feature type="region of interest" description="Disordered" evidence="1">
    <location>
        <begin position="350"/>
        <end position="416"/>
    </location>
</feature>
<evidence type="ECO:0000313" key="2">
    <source>
        <dbReference type="EMBL" id="MED6107599.1"/>
    </source>
</evidence>
<name>A0ABU6Q811_9FABA</name>
<sequence>MKTRDRKCSFREEALGRVRGLNPKKAICGMSFHLSSADVAKKELKISRPLDAAETRLYGWVEEAVLTKPSVGESDSLPEFRRNFPLMEDSWSEGDHVLEADGPSDHVPFRAGEGDPHFLWVYQELFTRLKMRLPFSDFQRDVMTRSRVAVSQFHLNGWGFILAFEKVCLHYGFRPTIRLFFYIYDVHFPPGGYGYISFRARQGRKLFNSYEDTIQEFKWHYFKVLAASSKRAFWLDHENKPFSWVYWNPEVKDFTMYNLEPLEMAAFNFLVSLPGGLPKRNKFTCRWILDGSDTEVGKFLDDLLDVKMKKTKLDSLMAMMADPSRMGPRAVLPTSSPSATATAAAAAAAGSTPVESSSQVPLAPTASETHRTKRQSSKCDRAKVVNLEGEEGLHEDPAADLQQKRRKKKAKVDEAF</sequence>
<evidence type="ECO:0000313" key="3">
    <source>
        <dbReference type="Proteomes" id="UP001341840"/>
    </source>
</evidence>
<reference evidence="2 3" key="1">
    <citation type="journal article" date="2023" name="Plants (Basel)">
        <title>Bridging the Gap: Combining Genomics and Transcriptomics Approaches to Understand Stylosanthes scabra, an Orphan Legume from the Brazilian Caatinga.</title>
        <authorList>
            <person name="Ferreira-Neto J.R.C."/>
            <person name="da Silva M.D."/>
            <person name="Binneck E."/>
            <person name="de Melo N.F."/>
            <person name="da Silva R.H."/>
            <person name="de Melo A.L.T.M."/>
            <person name="Pandolfi V."/>
            <person name="Bustamante F.O."/>
            <person name="Brasileiro-Vidal A.C."/>
            <person name="Benko-Iseppon A.M."/>
        </authorList>
    </citation>
    <scope>NUCLEOTIDE SEQUENCE [LARGE SCALE GENOMIC DNA]</scope>
    <source>
        <tissue evidence="2">Leaves</tissue>
    </source>
</reference>
<proteinExistence type="predicted"/>
<gene>
    <name evidence="2" type="ORF">PIB30_015559</name>
</gene>
<dbReference type="EMBL" id="JASCZI010000043">
    <property type="protein sequence ID" value="MED6107599.1"/>
    <property type="molecule type" value="Genomic_DNA"/>
</dbReference>
<dbReference type="Proteomes" id="UP001341840">
    <property type="component" value="Unassembled WGS sequence"/>
</dbReference>